<sequence length="340" mass="34945">MGLAACVIVWAAGPSARAAPPGSEATRAPQIKPSQSLDDALIVEPGVTCLDRATLLVDLRSWRDQDTLDSRVAIRVIGSSDDPRALSFIVMVGDEIAVDRGFTPAPDSCVDLHAVVALAVAIALDDTLASSLGIVDPAPAVEQVLPGDGDLPLLERKPSGSDSPGSTRAGPALGLTVAAAAFVGVTPALSGGGELSFDIRPLPHFDLRLGALATHLPNHALDQGRVGVTVAAGRLDLCWGTTPSAVRLRACGGVAAGATVAAGHDFSINFRRSLPWLAGIAALDLTLRLVGPLALELRVEGVFPLQRTGIDVRSDTGQLLASQRLAVAGVVVAVGPRFEF</sequence>
<feature type="chain" id="PRO_5015686936" evidence="2">
    <location>
        <begin position="19"/>
        <end position="340"/>
    </location>
</feature>
<reference evidence="3 4" key="1">
    <citation type="submission" date="2018-03" db="EMBL/GenBank/DDBJ databases">
        <title>Draft Genome Sequences of the Obligatory Marine Myxobacteria Enhygromyxa salina SWB007.</title>
        <authorList>
            <person name="Poehlein A."/>
            <person name="Moghaddam J.A."/>
            <person name="Harms H."/>
            <person name="Alanjari M."/>
            <person name="Koenig G.M."/>
            <person name="Daniel R."/>
            <person name="Schaeberle T.F."/>
        </authorList>
    </citation>
    <scope>NUCLEOTIDE SEQUENCE [LARGE SCALE GENOMIC DNA]</scope>
    <source>
        <strain evidence="3 4">SWB007</strain>
    </source>
</reference>
<dbReference type="OrthoDB" id="5510853at2"/>
<feature type="region of interest" description="Disordered" evidence="1">
    <location>
        <begin position="146"/>
        <end position="168"/>
    </location>
</feature>
<accession>A0A2S9YRQ8</accession>
<keyword evidence="2" id="KW-0732">Signal</keyword>
<organism evidence="3 4">
    <name type="scientific">Enhygromyxa salina</name>
    <dbReference type="NCBI Taxonomy" id="215803"/>
    <lineage>
        <taxon>Bacteria</taxon>
        <taxon>Pseudomonadati</taxon>
        <taxon>Myxococcota</taxon>
        <taxon>Polyangia</taxon>
        <taxon>Nannocystales</taxon>
        <taxon>Nannocystaceae</taxon>
        <taxon>Enhygromyxa</taxon>
    </lineage>
</organism>
<proteinExistence type="predicted"/>
<evidence type="ECO:0000256" key="1">
    <source>
        <dbReference type="SAM" id="MobiDB-lite"/>
    </source>
</evidence>
<dbReference type="EMBL" id="PVNL01000049">
    <property type="protein sequence ID" value="PRQ07781.1"/>
    <property type="molecule type" value="Genomic_DNA"/>
</dbReference>
<evidence type="ECO:0000313" key="3">
    <source>
        <dbReference type="EMBL" id="PRQ07781.1"/>
    </source>
</evidence>
<gene>
    <name evidence="3" type="ORF">ENSA7_24530</name>
</gene>
<dbReference type="Proteomes" id="UP000238823">
    <property type="component" value="Unassembled WGS sequence"/>
</dbReference>
<name>A0A2S9YRQ8_9BACT</name>
<comment type="caution">
    <text evidence="3">The sequence shown here is derived from an EMBL/GenBank/DDBJ whole genome shotgun (WGS) entry which is preliminary data.</text>
</comment>
<evidence type="ECO:0000256" key="2">
    <source>
        <dbReference type="SAM" id="SignalP"/>
    </source>
</evidence>
<protein>
    <submittedName>
        <fullName evidence="3">Uncharacterized protein</fullName>
    </submittedName>
</protein>
<feature type="signal peptide" evidence="2">
    <location>
        <begin position="1"/>
        <end position="18"/>
    </location>
</feature>
<evidence type="ECO:0000313" key="4">
    <source>
        <dbReference type="Proteomes" id="UP000238823"/>
    </source>
</evidence>
<dbReference type="RefSeq" id="WP_106089481.1">
    <property type="nucleotide sequence ID" value="NZ_PVNL01000049.1"/>
</dbReference>
<dbReference type="AlphaFoldDB" id="A0A2S9YRQ8"/>